<evidence type="ECO:0000259" key="10">
    <source>
        <dbReference type="PROSITE" id="PS51030"/>
    </source>
</evidence>
<dbReference type="GO" id="GO:0000978">
    <property type="term" value="F:RNA polymerase II cis-regulatory region sequence-specific DNA binding"/>
    <property type="evidence" value="ECO:0007669"/>
    <property type="project" value="TreeGrafter"/>
</dbReference>
<dbReference type="PANTHER" id="PTHR24082">
    <property type="entry name" value="NUCLEAR HORMONE RECEPTOR"/>
    <property type="match status" value="1"/>
</dbReference>
<dbReference type="InterPro" id="IPR013088">
    <property type="entry name" value="Znf_NHR/GATA"/>
</dbReference>
<dbReference type="SUPFAM" id="SSF57716">
    <property type="entry name" value="Glucocorticoid receptor-like (DNA-binding domain)"/>
    <property type="match status" value="1"/>
</dbReference>
<dbReference type="GO" id="GO:0008270">
    <property type="term" value="F:zinc ion binding"/>
    <property type="evidence" value="ECO:0007669"/>
    <property type="project" value="UniProtKB-KW"/>
</dbReference>
<dbReference type="InterPro" id="IPR035500">
    <property type="entry name" value="NHR-like_dom_sf"/>
</dbReference>
<dbReference type="EMBL" id="CAJOBC010001349">
    <property type="protein sequence ID" value="CAF3673155.1"/>
    <property type="molecule type" value="Genomic_DNA"/>
</dbReference>
<evidence type="ECO:0000313" key="11">
    <source>
        <dbReference type="EMBL" id="CAF0888369.1"/>
    </source>
</evidence>
<evidence type="ECO:0000256" key="4">
    <source>
        <dbReference type="ARBA" id="ARBA00023015"/>
    </source>
</evidence>
<keyword evidence="13" id="KW-1185">Reference proteome</keyword>
<evidence type="ECO:0000256" key="9">
    <source>
        <dbReference type="SAM" id="SignalP"/>
    </source>
</evidence>
<evidence type="ECO:0000256" key="3">
    <source>
        <dbReference type="ARBA" id="ARBA00022833"/>
    </source>
</evidence>
<evidence type="ECO:0000256" key="1">
    <source>
        <dbReference type="ARBA" id="ARBA00022723"/>
    </source>
</evidence>
<keyword evidence="7" id="KW-0675">Receptor</keyword>
<feature type="domain" description="Nuclear receptor" evidence="10">
    <location>
        <begin position="73"/>
        <end position="149"/>
    </location>
</feature>
<feature type="chain" id="PRO_5035598875" description="Nuclear receptor domain-containing protein" evidence="9">
    <location>
        <begin position="29"/>
        <end position="508"/>
    </location>
</feature>
<dbReference type="Proteomes" id="UP000681722">
    <property type="component" value="Unassembled WGS sequence"/>
</dbReference>
<comment type="caution">
    <text evidence="11">The sequence shown here is derived from an EMBL/GenBank/DDBJ whole genome shotgun (WGS) entry which is preliminary data.</text>
</comment>
<keyword evidence="5" id="KW-0238">DNA-binding</keyword>
<dbReference type="GO" id="GO:0004879">
    <property type="term" value="F:nuclear receptor activity"/>
    <property type="evidence" value="ECO:0007669"/>
    <property type="project" value="TreeGrafter"/>
</dbReference>
<gene>
    <name evidence="11" type="ORF">GPM918_LOCUS7987</name>
    <name evidence="12" type="ORF">SRO942_LOCUS7987</name>
</gene>
<dbReference type="PROSITE" id="PS00031">
    <property type="entry name" value="NUCLEAR_REC_DBD_1"/>
    <property type="match status" value="1"/>
</dbReference>
<dbReference type="SUPFAM" id="SSF48508">
    <property type="entry name" value="Nuclear receptor ligand-binding domain"/>
    <property type="match status" value="1"/>
</dbReference>
<keyword evidence="2" id="KW-0863">Zinc-finger</keyword>
<evidence type="ECO:0000256" key="8">
    <source>
        <dbReference type="ARBA" id="ARBA00023242"/>
    </source>
</evidence>
<protein>
    <recommendedName>
        <fullName evidence="10">Nuclear receptor domain-containing protein</fullName>
    </recommendedName>
</protein>
<dbReference type="Proteomes" id="UP000663829">
    <property type="component" value="Unassembled WGS sequence"/>
</dbReference>
<evidence type="ECO:0000256" key="5">
    <source>
        <dbReference type="ARBA" id="ARBA00023125"/>
    </source>
</evidence>
<dbReference type="GO" id="GO:0045944">
    <property type="term" value="P:positive regulation of transcription by RNA polymerase II"/>
    <property type="evidence" value="ECO:0007669"/>
    <property type="project" value="TreeGrafter"/>
</dbReference>
<reference evidence="11" key="1">
    <citation type="submission" date="2021-02" db="EMBL/GenBank/DDBJ databases">
        <authorList>
            <person name="Nowell W R."/>
        </authorList>
    </citation>
    <scope>NUCLEOTIDE SEQUENCE</scope>
</reference>
<dbReference type="InterPro" id="IPR001628">
    <property type="entry name" value="Znf_hrmn_rcpt"/>
</dbReference>
<dbReference type="GO" id="GO:0030154">
    <property type="term" value="P:cell differentiation"/>
    <property type="evidence" value="ECO:0007669"/>
    <property type="project" value="TreeGrafter"/>
</dbReference>
<keyword evidence="9" id="KW-0732">Signal</keyword>
<dbReference type="SMART" id="SM00399">
    <property type="entry name" value="ZnF_C4"/>
    <property type="match status" value="1"/>
</dbReference>
<dbReference type="PROSITE" id="PS51030">
    <property type="entry name" value="NUCLEAR_REC_DBD_2"/>
    <property type="match status" value="1"/>
</dbReference>
<organism evidence="11 13">
    <name type="scientific">Didymodactylos carnosus</name>
    <dbReference type="NCBI Taxonomy" id="1234261"/>
    <lineage>
        <taxon>Eukaryota</taxon>
        <taxon>Metazoa</taxon>
        <taxon>Spiralia</taxon>
        <taxon>Gnathifera</taxon>
        <taxon>Rotifera</taxon>
        <taxon>Eurotatoria</taxon>
        <taxon>Bdelloidea</taxon>
        <taxon>Philodinida</taxon>
        <taxon>Philodinidae</taxon>
        <taxon>Didymodactylos</taxon>
    </lineage>
</organism>
<name>A0A813YSB8_9BILA</name>
<keyword evidence="4" id="KW-0805">Transcription regulation</keyword>
<dbReference type="OrthoDB" id="10035970at2759"/>
<dbReference type="GO" id="GO:0000122">
    <property type="term" value="P:negative regulation of transcription by RNA polymerase II"/>
    <property type="evidence" value="ECO:0007669"/>
    <property type="project" value="TreeGrafter"/>
</dbReference>
<evidence type="ECO:0000313" key="12">
    <source>
        <dbReference type="EMBL" id="CAF3673155.1"/>
    </source>
</evidence>
<dbReference type="PANTHER" id="PTHR24082:SF283">
    <property type="entry name" value="NUCLEAR HORMONE RECEPTOR HR96"/>
    <property type="match status" value="1"/>
</dbReference>
<dbReference type="Gene3D" id="1.10.565.10">
    <property type="entry name" value="Retinoid X Receptor"/>
    <property type="match status" value="1"/>
</dbReference>
<accession>A0A813YSB8</accession>
<dbReference type="PRINTS" id="PR00047">
    <property type="entry name" value="STROIDFINGER"/>
</dbReference>
<keyword evidence="3" id="KW-0862">Zinc</keyword>
<evidence type="ECO:0000256" key="2">
    <source>
        <dbReference type="ARBA" id="ARBA00022771"/>
    </source>
</evidence>
<dbReference type="InterPro" id="IPR050234">
    <property type="entry name" value="Nuclear_hormone_rcpt_NR1"/>
</dbReference>
<dbReference type="Pfam" id="PF00105">
    <property type="entry name" value="zf-C4"/>
    <property type="match status" value="1"/>
</dbReference>
<keyword evidence="6" id="KW-0804">Transcription</keyword>
<dbReference type="Gene3D" id="3.30.50.10">
    <property type="entry name" value="Erythroid Transcription Factor GATA-1, subunit A"/>
    <property type="match status" value="1"/>
</dbReference>
<proteinExistence type="predicted"/>
<dbReference type="EMBL" id="CAJNOQ010001349">
    <property type="protein sequence ID" value="CAF0888369.1"/>
    <property type="molecule type" value="Genomic_DNA"/>
</dbReference>
<keyword evidence="1" id="KW-0479">Metal-binding</keyword>
<evidence type="ECO:0000256" key="7">
    <source>
        <dbReference type="ARBA" id="ARBA00023170"/>
    </source>
</evidence>
<evidence type="ECO:0000256" key="6">
    <source>
        <dbReference type="ARBA" id="ARBA00023163"/>
    </source>
</evidence>
<feature type="signal peptide" evidence="9">
    <location>
        <begin position="1"/>
        <end position="28"/>
    </location>
</feature>
<dbReference type="AlphaFoldDB" id="A0A813YSB8"/>
<keyword evidence="8" id="KW-0539">Nucleus</keyword>
<sequence length="508" mass="59106">MPRSHLKCGYKIFCIWLLTIHLNMNNLSHNSADLSPIILEGNDNSEDSRNTSLTTVDESCGEINGSSSRRKEVSPCYVCGARAHGYNFDAITCESCKAFFRRNALKPMEKFRCRGGDSCIISLTTRKRCKKCRLTKCFKVGMRKEWILTEEEKQQKRIKIEQNRHMKQVAIHQQKQQIIQSQQLPARIYKQTAMYDTQISFLERISRGYHYVVEQYPQPIKFRYRNDDIAMTENMDYKLLLIKDLTRDLTQMTTSRLLHFFSLIPEFQVLTPQEKTHVLKGNLLPVFMLHGSLTYNADDDIFVDKSTKDEPYDARYLEYVYGSNLYNQFVFLSKTLTSFIYFHSSSSSHEPLTSADQQSHTLLLLLMIILLFSDGFESHDHHQQRNQKQLMTTRSLTNSYVTEKLVKIQQYYIDIICRYLKDEFGLKEPEKIFSCLLQYFFSLQKLCSTLANVNLCENPEESQGFSSSMICSGNEENQAPYDECSPSTPQTTVFHNYQLGTNNYTHSP</sequence>
<evidence type="ECO:0000313" key="13">
    <source>
        <dbReference type="Proteomes" id="UP000663829"/>
    </source>
</evidence>